<proteinExistence type="predicted"/>
<evidence type="ECO:0000256" key="1">
    <source>
        <dbReference type="SAM" id="MobiDB-lite"/>
    </source>
</evidence>
<feature type="compositionally biased region" description="Polar residues" evidence="1">
    <location>
        <begin position="217"/>
        <end position="226"/>
    </location>
</feature>
<protein>
    <submittedName>
        <fullName evidence="2">Uncharacterized protein</fullName>
    </submittedName>
</protein>
<dbReference type="Proteomes" id="UP000824890">
    <property type="component" value="Unassembled WGS sequence"/>
</dbReference>
<feature type="region of interest" description="Disordered" evidence="1">
    <location>
        <begin position="195"/>
        <end position="226"/>
    </location>
</feature>
<comment type="caution">
    <text evidence="2">The sequence shown here is derived from an EMBL/GenBank/DDBJ whole genome shotgun (WGS) entry which is preliminary data.</text>
</comment>
<evidence type="ECO:0000313" key="3">
    <source>
        <dbReference type="Proteomes" id="UP000824890"/>
    </source>
</evidence>
<reference evidence="2 3" key="1">
    <citation type="submission" date="2021-05" db="EMBL/GenBank/DDBJ databases">
        <title>Genome Assembly of Synthetic Allotetraploid Brassica napus Reveals Homoeologous Exchanges between Subgenomes.</title>
        <authorList>
            <person name="Davis J.T."/>
        </authorList>
    </citation>
    <scope>NUCLEOTIDE SEQUENCE [LARGE SCALE GENOMIC DNA]</scope>
    <source>
        <strain evidence="3">cv. Da-Ae</strain>
        <tissue evidence="2">Seedling</tissue>
    </source>
</reference>
<organism evidence="2 3">
    <name type="scientific">Brassica napus</name>
    <name type="common">Rape</name>
    <dbReference type="NCBI Taxonomy" id="3708"/>
    <lineage>
        <taxon>Eukaryota</taxon>
        <taxon>Viridiplantae</taxon>
        <taxon>Streptophyta</taxon>
        <taxon>Embryophyta</taxon>
        <taxon>Tracheophyta</taxon>
        <taxon>Spermatophyta</taxon>
        <taxon>Magnoliopsida</taxon>
        <taxon>eudicotyledons</taxon>
        <taxon>Gunneridae</taxon>
        <taxon>Pentapetalae</taxon>
        <taxon>rosids</taxon>
        <taxon>malvids</taxon>
        <taxon>Brassicales</taxon>
        <taxon>Brassicaceae</taxon>
        <taxon>Brassiceae</taxon>
        <taxon>Brassica</taxon>
    </lineage>
</organism>
<sequence>MCENLVNVLDDRSSIEDDSEFKTVQTSSTRKIEVISFASSGPVETATQDNKTLRKLKQTLSNETEGTPLSMERRYGACTTRRRESRKSTGILCVTDPITKRHNMSNQIFFYRFGSLQRSPVELRQSGSEPPSKRIDGREKSITLRHVGNERVPKNFGSVPVKLLDLTPKEIRRPLNPKTEALRWRENPLDSSLEVKERSSFVEKAQRRRDAPLPAPSGNSNGLITV</sequence>
<gene>
    <name evidence="2" type="ORF">HID58_077245</name>
</gene>
<accession>A0ABQ7YSI3</accession>
<evidence type="ECO:0000313" key="2">
    <source>
        <dbReference type="EMBL" id="KAH0870223.1"/>
    </source>
</evidence>
<dbReference type="EMBL" id="JAGKQM010000017">
    <property type="protein sequence ID" value="KAH0870223.1"/>
    <property type="molecule type" value="Genomic_DNA"/>
</dbReference>
<keyword evidence="3" id="KW-1185">Reference proteome</keyword>
<name>A0ABQ7YSI3_BRANA</name>
<feature type="compositionally biased region" description="Basic and acidic residues" evidence="1">
    <location>
        <begin position="195"/>
        <end position="211"/>
    </location>
</feature>